<evidence type="ECO:0000256" key="2">
    <source>
        <dbReference type="ARBA" id="ARBA00022448"/>
    </source>
</evidence>
<dbReference type="RefSeq" id="WP_058463904.1">
    <property type="nucleotide sequence ID" value="NZ_CAAAHQ010000009.1"/>
</dbReference>
<dbReference type="PRINTS" id="PR00326">
    <property type="entry name" value="GTP1OBG"/>
</dbReference>
<feature type="binding site" evidence="14">
    <location>
        <begin position="147"/>
        <end position="149"/>
    </location>
    <ligand>
        <name>GTP</name>
        <dbReference type="ChEBI" id="CHEBI:37565"/>
        <label>1</label>
    </ligand>
</feature>
<dbReference type="EMBL" id="UGNX01000001">
    <property type="protein sequence ID" value="STX33802.1"/>
    <property type="molecule type" value="Genomic_DNA"/>
</dbReference>
<evidence type="ECO:0000313" key="19">
    <source>
        <dbReference type="EMBL" id="STX33802.1"/>
    </source>
</evidence>
<comment type="similarity">
    <text evidence="16">Belongs to the TRAFAC class TrmE-Era-EngA-EngB-Septin-like GTPase superfamily. FeoB GTPase (TC 9.A.8) family.</text>
</comment>
<evidence type="ECO:0000256" key="16">
    <source>
        <dbReference type="RuleBase" id="RU362098"/>
    </source>
</evidence>
<dbReference type="CDD" id="cd01879">
    <property type="entry name" value="FeoB"/>
    <property type="match status" value="1"/>
</dbReference>
<gene>
    <name evidence="19" type="primary">feoB</name>
    <name evidence="18" type="ORF">Lcin_0676</name>
    <name evidence="19" type="ORF">NCTC12438_00381</name>
</gene>
<comment type="function">
    <text evidence="16">Probable transporter of a GTP-driven Fe(2+) uptake system.</text>
</comment>
<dbReference type="InterPro" id="IPR030389">
    <property type="entry name" value="G_FEOB_dom"/>
</dbReference>
<keyword evidence="9 16" id="KW-0408">Iron</keyword>
<dbReference type="STRING" id="28085.Lcin_0676"/>
<sequence length="750" mass="82220">MTHVLLVGNPNCGKTTLFNALTGDNQRIGNWPGVTVEKKTGEFFLDEQRIKITDLPGVYSLVANADGISQDERIAAQAVVSTQADCIINVIDACHLERHLYLTSQILELGTPVILALNMMDIAQQRGITIDINALSQRLGCPVVAIQAHKMVGIPLLKQALTQLPQVIMPWTLPLSKPIQEVLIALENQLINEGYSQSLAFYQARRIAEGDVLLLGQALSKNLASLNPEEANLDILLADARYQKIHEIVISVQKKRSDASEHFTAKVDRVVLHRFWALPIFFAMMYLMFLFAINIGGAFQDFFDISTDTLFVQGTAWLLEQIHAPNWLIALLANGVGKGINTTLTFIPVIAAMFFFLSLLETSGYMARAAFVVDKAMRALGLPGKSFVPMIVGFGCNVPAIMAARTLDSERDRLLTVMMSPFMSCSARLAIYAVFVAAFFPSGGQNIVFSLYIIGILMAVLTGFILRKSTLKGHASPLILELPAYHKPALKRLFKETLMRLRFFVLRAGKLILPVCVLLGGLNAITMDGGINSGEASTQSLLSLMGQWITPFFAPMGIHQDNWPATVGLLTGMLAKEVVVGTLNSLYAQVGHVGEIAAAHFDLWAGIKAAFWSIPENLSQLGSALANPVLASAADSPVSQSVYGIMAQRFDGQIGAFAYLLFVLLYIPCVSTMAVIRQEANRKLMWISVIWSFVVAYMAAVLFYQTAKWIQSSGVSISWITGSLFVLIFIIVIHFLKKRSMRRTNAAANT</sequence>
<evidence type="ECO:0000256" key="9">
    <source>
        <dbReference type="ARBA" id="ARBA00023004"/>
    </source>
</evidence>
<evidence type="ECO:0000256" key="14">
    <source>
        <dbReference type="PIRSR" id="PIRSR603373-1"/>
    </source>
</evidence>
<dbReference type="InterPro" id="IPR011642">
    <property type="entry name" value="Gate_dom"/>
</dbReference>
<evidence type="ECO:0000256" key="1">
    <source>
        <dbReference type="ARBA" id="ARBA00004429"/>
    </source>
</evidence>
<keyword evidence="5" id="KW-0997">Cell inner membrane</keyword>
<dbReference type="InterPro" id="IPR006073">
    <property type="entry name" value="GTP-bd"/>
</dbReference>
<dbReference type="InterPro" id="IPR003373">
    <property type="entry name" value="Fe2_transport_prot-B"/>
</dbReference>
<evidence type="ECO:0000256" key="11">
    <source>
        <dbReference type="ARBA" id="ARBA00023134"/>
    </source>
</evidence>
<feature type="binding site" evidence="14">
    <location>
        <begin position="33"/>
        <end position="37"/>
    </location>
    <ligand>
        <name>GTP</name>
        <dbReference type="ChEBI" id="CHEBI:37565"/>
        <label>1</label>
    </ligand>
</feature>
<organism evidence="19 21">
    <name type="scientific">Legionella cincinnatiensis</name>
    <dbReference type="NCBI Taxonomy" id="28085"/>
    <lineage>
        <taxon>Bacteria</taxon>
        <taxon>Pseudomonadati</taxon>
        <taxon>Pseudomonadota</taxon>
        <taxon>Gammaproteobacteria</taxon>
        <taxon>Legionellales</taxon>
        <taxon>Legionellaceae</taxon>
        <taxon>Legionella</taxon>
    </lineage>
</organism>
<keyword evidence="7 14" id="KW-0547">Nucleotide-binding</keyword>
<feature type="binding site" evidence="14">
    <location>
        <begin position="8"/>
        <end position="15"/>
    </location>
    <ligand>
        <name>GTP</name>
        <dbReference type="ChEBI" id="CHEBI:37565"/>
        <label>1</label>
    </ligand>
</feature>
<dbReference type="InterPro" id="IPR050860">
    <property type="entry name" value="FeoB_GTPase"/>
</dbReference>
<evidence type="ECO:0000256" key="10">
    <source>
        <dbReference type="ARBA" id="ARBA00023065"/>
    </source>
</evidence>
<dbReference type="SUPFAM" id="SSF52540">
    <property type="entry name" value="P-loop containing nucleoside triphosphate hydrolases"/>
    <property type="match status" value="1"/>
</dbReference>
<evidence type="ECO:0000313" key="21">
    <source>
        <dbReference type="Proteomes" id="UP000255316"/>
    </source>
</evidence>
<dbReference type="Gene3D" id="1.10.287.1770">
    <property type="match status" value="1"/>
</dbReference>
<dbReference type="Proteomes" id="UP000054854">
    <property type="component" value="Unassembled WGS sequence"/>
</dbReference>
<keyword evidence="11 14" id="KW-0342">GTP-binding</keyword>
<evidence type="ECO:0000256" key="5">
    <source>
        <dbReference type="ARBA" id="ARBA00022519"/>
    </source>
</evidence>
<dbReference type="GO" id="GO:0005525">
    <property type="term" value="F:GTP binding"/>
    <property type="evidence" value="ECO:0007669"/>
    <property type="project" value="UniProtKB-KW"/>
</dbReference>
<feature type="transmembrane region" description="Helical" evidence="16">
    <location>
        <begin position="716"/>
        <end position="736"/>
    </location>
</feature>
<keyword evidence="8 16" id="KW-1133">Transmembrane helix</keyword>
<dbReference type="PROSITE" id="PS51711">
    <property type="entry name" value="G_FEOB"/>
    <property type="match status" value="1"/>
</dbReference>
<dbReference type="NCBIfam" id="TIGR00231">
    <property type="entry name" value="small_GTP"/>
    <property type="match status" value="1"/>
</dbReference>
<dbReference type="AlphaFoldDB" id="A0A378IGE0"/>
<dbReference type="EMBL" id="LNXX01000007">
    <property type="protein sequence ID" value="KTC91897.1"/>
    <property type="molecule type" value="Genomic_DNA"/>
</dbReference>
<dbReference type="InterPro" id="IPR011640">
    <property type="entry name" value="Fe2_transport_prot_B_C"/>
</dbReference>
<evidence type="ECO:0000259" key="17">
    <source>
        <dbReference type="PROSITE" id="PS51711"/>
    </source>
</evidence>
<feature type="transmembrane region" description="Helical" evidence="16">
    <location>
        <begin position="275"/>
        <end position="299"/>
    </location>
</feature>
<feature type="transmembrane region" description="Helical" evidence="16">
    <location>
        <begin position="344"/>
        <end position="367"/>
    </location>
</feature>
<keyword evidence="6 16" id="KW-0812">Transmembrane</keyword>
<feature type="transmembrane region" description="Helical" evidence="16">
    <location>
        <begin position="387"/>
        <end position="407"/>
    </location>
</feature>
<evidence type="ECO:0000256" key="3">
    <source>
        <dbReference type="ARBA" id="ARBA00022475"/>
    </source>
</evidence>
<keyword evidence="15" id="KW-0460">Magnesium</keyword>
<comment type="subcellular location">
    <subcellularLocation>
        <location evidence="1 16">Cell inner membrane</location>
        <topology evidence="1 16">Multi-pass membrane protein</topology>
    </subcellularLocation>
</comment>
<dbReference type="PANTHER" id="PTHR43185:SF1">
    <property type="entry name" value="FE(2+) TRANSPORTER FEOB"/>
    <property type="match status" value="1"/>
</dbReference>
<dbReference type="NCBIfam" id="TIGR00437">
    <property type="entry name" value="feoB"/>
    <property type="match status" value="1"/>
</dbReference>
<dbReference type="GO" id="GO:0015093">
    <property type="term" value="F:ferrous iron transmembrane transporter activity"/>
    <property type="evidence" value="ECO:0007669"/>
    <property type="project" value="UniProtKB-UniRule"/>
</dbReference>
<feature type="binding site" evidence="15">
    <location>
        <position position="22"/>
    </location>
    <ligand>
        <name>Mg(2+)</name>
        <dbReference type="ChEBI" id="CHEBI:18420"/>
        <label>1</label>
    </ligand>
</feature>
<proteinExistence type="inferred from homology"/>
<accession>A0A378IGE0</accession>
<evidence type="ECO:0000256" key="6">
    <source>
        <dbReference type="ARBA" id="ARBA00022692"/>
    </source>
</evidence>
<dbReference type="GO" id="GO:0046872">
    <property type="term" value="F:metal ion binding"/>
    <property type="evidence" value="ECO:0007669"/>
    <property type="project" value="UniProtKB-KW"/>
</dbReference>
<feature type="binding site" evidence="14">
    <location>
        <begin position="54"/>
        <end position="57"/>
    </location>
    <ligand>
        <name>GTP</name>
        <dbReference type="ChEBI" id="CHEBI:37565"/>
        <label>1</label>
    </ligand>
</feature>
<feature type="transmembrane region" description="Helical" evidence="16">
    <location>
        <begin position="414"/>
        <end position="440"/>
    </location>
</feature>
<evidence type="ECO:0000256" key="4">
    <source>
        <dbReference type="ARBA" id="ARBA00022496"/>
    </source>
</evidence>
<feature type="transmembrane region" description="Helical" evidence="16">
    <location>
        <begin position="684"/>
        <end position="704"/>
    </location>
</feature>
<dbReference type="GO" id="GO:0005886">
    <property type="term" value="C:plasma membrane"/>
    <property type="evidence" value="ECO:0007669"/>
    <property type="project" value="UniProtKB-SubCell"/>
</dbReference>
<dbReference type="Gene3D" id="3.40.50.300">
    <property type="entry name" value="P-loop containing nucleotide triphosphate hydrolases"/>
    <property type="match status" value="1"/>
</dbReference>
<keyword evidence="15" id="KW-0479">Metal-binding</keyword>
<dbReference type="Proteomes" id="UP000255316">
    <property type="component" value="Unassembled WGS sequence"/>
</dbReference>
<keyword evidence="2 16" id="KW-0813">Transport</keyword>
<reference evidence="19 21" key="2">
    <citation type="submission" date="2018-06" db="EMBL/GenBank/DDBJ databases">
        <authorList>
            <consortium name="Pathogen Informatics"/>
            <person name="Doyle S."/>
        </authorList>
    </citation>
    <scope>NUCLEOTIDE SEQUENCE [LARGE SCALE GENOMIC DNA]</scope>
    <source>
        <strain evidence="19 21">NCTC12438</strain>
    </source>
</reference>
<dbReference type="FunFam" id="3.40.50.300:FF:000426">
    <property type="entry name" value="Ferrous iron transport protein B"/>
    <property type="match status" value="1"/>
</dbReference>
<feature type="binding site" evidence="15">
    <location>
        <position position="19"/>
    </location>
    <ligand>
        <name>Mg(2+)</name>
        <dbReference type="ChEBI" id="CHEBI:18420"/>
        <label>2</label>
    </ligand>
</feature>
<dbReference type="Pfam" id="PF02421">
    <property type="entry name" value="FeoB_N"/>
    <property type="match status" value="1"/>
</dbReference>
<feature type="transmembrane region" description="Helical" evidence="16">
    <location>
        <begin position="446"/>
        <end position="466"/>
    </location>
</feature>
<feature type="binding site" evidence="14">
    <location>
        <begin position="118"/>
        <end position="121"/>
    </location>
    <ligand>
        <name>GTP</name>
        <dbReference type="ChEBI" id="CHEBI:37565"/>
        <label>1</label>
    </ligand>
</feature>
<feature type="binding site" evidence="15">
    <location>
        <position position="23"/>
    </location>
    <ligand>
        <name>Mg(2+)</name>
        <dbReference type="ChEBI" id="CHEBI:18420"/>
        <label>2</label>
    </ligand>
</feature>
<keyword evidence="3" id="KW-1003">Cell membrane</keyword>
<dbReference type="OrthoDB" id="9809127at2"/>
<keyword evidence="12 16" id="KW-0472">Membrane</keyword>
<evidence type="ECO:0000313" key="20">
    <source>
        <dbReference type="Proteomes" id="UP000054854"/>
    </source>
</evidence>
<keyword evidence="20" id="KW-1185">Reference proteome</keyword>
<reference evidence="18 20" key="1">
    <citation type="submission" date="2015-11" db="EMBL/GenBank/DDBJ databases">
        <title>Genomic analysis of 38 Legionella species identifies large and diverse effector repertoires.</title>
        <authorList>
            <person name="Burstein D."/>
            <person name="Amaro F."/>
            <person name="Zusman T."/>
            <person name="Lifshitz Z."/>
            <person name="Cohen O."/>
            <person name="Gilbert J.A."/>
            <person name="Pupko T."/>
            <person name="Shuman H.A."/>
            <person name="Segal G."/>
        </authorList>
    </citation>
    <scope>NUCLEOTIDE SEQUENCE [LARGE SCALE GENOMIC DNA]</scope>
    <source>
        <strain evidence="18 20">CDC#72-OH-14</strain>
    </source>
</reference>
<evidence type="ECO:0000256" key="13">
    <source>
        <dbReference type="NCBIfam" id="TIGR00437"/>
    </source>
</evidence>
<dbReference type="Pfam" id="PF07670">
    <property type="entry name" value="Gate"/>
    <property type="match status" value="2"/>
</dbReference>
<dbReference type="PANTHER" id="PTHR43185">
    <property type="entry name" value="FERROUS IRON TRANSPORT PROTEIN B"/>
    <property type="match status" value="1"/>
</dbReference>
<dbReference type="NCBIfam" id="NF007105">
    <property type="entry name" value="PRK09554.1"/>
    <property type="match status" value="1"/>
</dbReference>
<evidence type="ECO:0000256" key="12">
    <source>
        <dbReference type="ARBA" id="ARBA00023136"/>
    </source>
</evidence>
<feature type="binding site" evidence="15">
    <location>
        <position position="20"/>
    </location>
    <ligand>
        <name>Mg(2+)</name>
        <dbReference type="ChEBI" id="CHEBI:18420"/>
        <label>2</label>
    </ligand>
</feature>
<evidence type="ECO:0000256" key="7">
    <source>
        <dbReference type="ARBA" id="ARBA00022741"/>
    </source>
</evidence>
<dbReference type="InterPro" id="IPR027417">
    <property type="entry name" value="P-loop_NTPase"/>
</dbReference>
<evidence type="ECO:0000256" key="8">
    <source>
        <dbReference type="ARBA" id="ARBA00022989"/>
    </source>
</evidence>
<feature type="transmembrane region" description="Helical" evidence="16">
    <location>
        <begin position="656"/>
        <end position="677"/>
    </location>
</feature>
<name>A0A378IGE0_9GAMM</name>
<feature type="transmembrane region" description="Helical" evidence="16">
    <location>
        <begin position="501"/>
        <end position="525"/>
    </location>
</feature>
<keyword evidence="4 16" id="KW-0410">Iron transport</keyword>
<keyword evidence="10" id="KW-0406">Ion transport</keyword>
<feature type="domain" description="FeoB-type G" evidence="17">
    <location>
        <begin position="1"/>
        <end position="167"/>
    </location>
</feature>
<evidence type="ECO:0000313" key="18">
    <source>
        <dbReference type="EMBL" id="KTC91897.1"/>
    </source>
</evidence>
<evidence type="ECO:0000256" key="15">
    <source>
        <dbReference type="PIRSR" id="PIRSR603373-2"/>
    </source>
</evidence>
<dbReference type="InterPro" id="IPR005225">
    <property type="entry name" value="Small_GTP-bd"/>
</dbReference>
<dbReference type="Pfam" id="PF07664">
    <property type="entry name" value="FeoB_C"/>
    <property type="match status" value="1"/>
</dbReference>
<protein>
    <recommendedName>
        <fullName evidence="13 16">Ferrous iron transport protein B</fullName>
    </recommendedName>
</protein>